<evidence type="ECO:0000313" key="2">
    <source>
        <dbReference type="EMBL" id="CAB3228758.1"/>
    </source>
</evidence>
<gene>
    <name evidence="2" type="ORF">APLA_LOCUS3770</name>
    <name evidence="3" type="ORF">APLA_LOCUS7087</name>
</gene>
<dbReference type="Proteomes" id="UP000494256">
    <property type="component" value="Unassembled WGS sequence"/>
</dbReference>
<dbReference type="EMBL" id="CADEBD010000300">
    <property type="protein sequence ID" value="CAB3235778.1"/>
    <property type="molecule type" value="Genomic_DNA"/>
</dbReference>
<dbReference type="Proteomes" id="UP000494106">
    <property type="component" value="Unassembled WGS sequence"/>
</dbReference>
<proteinExistence type="predicted"/>
<evidence type="ECO:0000313" key="3">
    <source>
        <dbReference type="EMBL" id="CAB3235778.1"/>
    </source>
</evidence>
<reference evidence="4 5" key="1">
    <citation type="submission" date="2020-04" db="EMBL/GenBank/DDBJ databases">
        <authorList>
            <person name="Wallbank WR R."/>
            <person name="Pardo Diaz C."/>
            <person name="Kozak K."/>
            <person name="Martin S."/>
            <person name="Jiggins C."/>
            <person name="Moest M."/>
            <person name="Warren A I."/>
            <person name="Byers J.R.P. K."/>
            <person name="Montejo-Kovacevich G."/>
            <person name="Yen C E."/>
        </authorList>
    </citation>
    <scope>NUCLEOTIDE SEQUENCE [LARGE SCALE GENOMIC DNA]</scope>
</reference>
<keyword evidence="4" id="KW-1185">Reference proteome</keyword>
<name>A0A8S0ZNB4_ARCPL</name>
<accession>A0A8S0ZNB4</accession>
<evidence type="ECO:0000256" key="1">
    <source>
        <dbReference type="SAM" id="MobiDB-lite"/>
    </source>
</evidence>
<dbReference type="EMBL" id="CADEBC010000346">
    <property type="protein sequence ID" value="CAB3228758.1"/>
    <property type="molecule type" value="Genomic_DNA"/>
</dbReference>
<evidence type="ECO:0000313" key="4">
    <source>
        <dbReference type="Proteomes" id="UP000494106"/>
    </source>
</evidence>
<feature type="region of interest" description="Disordered" evidence="1">
    <location>
        <begin position="42"/>
        <end position="83"/>
    </location>
</feature>
<organism evidence="3 5">
    <name type="scientific">Arctia plantaginis</name>
    <name type="common">Wood tiger moth</name>
    <name type="synonym">Phalaena plantaginis</name>
    <dbReference type="NCBI Taxonomy" id="874455"/>
    <lineage>
        <taxon>Eukaryota</taxon>
        <taxon>Metazoa</taxon>
        <taxon>Ecdysozoa</taxon>
        <taxon>Arthropoda</taxon>
        <taxon>Hexapoda</taxon>
        <taxon>Insecta</taxon>
        <taxon>Pterygota</taxon>
        <taxon>Neoptera</taxon>
        <taxon>Endopterygota</taxon>
        <taxon>Lepidoptera</taxon>
        <taxon>Glossata</taxon>
        <taxon>Ditrysia</taxon>
        <taxon>Noctuoidea</taxon>
        <taxon>Erebidae</taxon>
        <taxon>Arctiinae</taxon>
        <taxon>Arctia</taxon>
    </lineage>
</organism>
<comment type="caution">
    <text evidence="3">The sequence shown here is derived from an EMBL/GenBank/DDBJ whole genome shotgun (WGS) entry which is preliminary data.</text>
</comment>
<dbReference type="AlphaFoldDB" id="A0A8S0ZNB4"/>
<evidence type="ECO:0000313" key="5">
    <source>
        <dbReference type="Proteomes" id="UP000494256"/>
    </source>
</evidence>
<sequence>MDAVEDRYVRKMYSPAAVISHHQQQQAVTSARAPAISAAAHDTRALAGRPGGLSAAPHDRCSLAPLGHAPSRPSRRPHPAEPRCHFPSFLRERARCPLFWRIADRP</sequence>
<protein>
    <submittedName>
        <fullName evidence="3">Uncharacterized protein</fullName>
    </submittedName>
</protein>